<dbReference type="InterPro" id="IPR052345">
    <property type="entry name" value="Rad_response_metalloprotease"/>
</dbReference>
<keyword evidence="3" id="KW-0238">DNA-binding</keyword>
<dbReference type="InterPro" id="IPR001387">
    <property type="entry name" value="Cro/C1-type_HTH"/>
</dbReference>
<dbReference type="PROSITE" id="PS50943">
    <property type="entry name" value="HTH_CROC1"/>
    <property type="match status" value="1"/>
</dbReference>
<dbReference type="SUPFAM" id="SSF47413">
    <property type="entry name" value="lambda repressor-like DNA-binding domains"/>
    <property type="match status" value="1"/>
</dbReference>
<dbReference type="PANTHER" id="PTHR43236:SF1">
    <property type="entry name" value="BLL7220 PROTEIN"/>
    <property type="match status" value="1"/>
</dbReference>
<dbReference type="GO" id="GO:0003677">
    <property type="term" value="F:DNA binding"/>
    <property type="evidence" value="ECO:0007669"/>
    <property type="project" value="UniProtKB-KW"/>
</dbReference>
<evidence type="ECO:0000313" key="6">
    <source>
        <dbReference type="Proteomes" id="UP000325785"/>
    </source>
</evidence>
<proteinExistence type="inferred from homology"/>
<organism evidence="3 5">
    <name type="scientific">Roseovarius indicus</name>
    <dbReference type="NCBI Taxonomy" id="540747"/>
    <lineage>
        <taxon>Bacteria</taxon>
        <taxon>Pseudomonadati</taxon>
        <taxon>Pseudomonadota</taxon>
        <taxon>Alphaproteobacteria</taxon>
        <taxon>Rhodobacterales</taxon>
        <taxon>Roseobacteraceae</taxon>
        <taxon>Roseovarius</taxon>
    </lineage>
</organism>
<dbReference type="AlphaFoldDB" id="A0A0T5P656"/>
<dbReference type="CDD" id="cd00093">
    <property type="entry name" value="HTH_XRE"/>
    <property type="match status" value="1"/>
</dbReference>
<dbReference type="SMART" id="SM00530">
    <property type="entry name" value="HTH_XRE"/>
    <property type="match status" value="1"/>
</dbReference>
<dbReference type="EMBL" id="CP031598">
    <property type="protein sequence ID" value="QEW28267.1"/>
    <property type="molecule type" value="Genomic_DNA"/>
</dbReference>
<dbReference type="Gene3D" id="1.10.10.2910">
    <property type="match status" value="1"/>
</dbReference>
<dbReference type="PANTHER" id="PTHR43236">
    <property type="entry name" value="ANTITOXIN HIGA1"/>
    <property type="match status" value="1"/>
</dbReference>
<dbReference type="Proteomes" id="UP000325785">
    <property type="component" value="Chromosome"/>
</dbReference>
<evidence type="ECO:0000313" key="3">
    <source>
        <dbReference type="EMBL" id="KRS16691.1"/>
    </source>
</evidence>
<feature type="domain" description="HTH cro/C1-type" evidence="2">
    <location>
        <begin position="8"/>
        <end position="62"/>
    </location>
</feature>
<dbReference type="PATRIC" id="fig|540747.5.peg.1240"/>
<evidence type="ECO:0000313" key="5">
    <source>
        <dbReference type="Proteomes" id="UP000051401"/>
    </source>
</evidence>
<evidence type="ECO:0000313" key="4">
    <source>
        <dbReference type="EMBL" id="QEW28267.1"/>
    </source>
</evidence>
<evidence type="ECO:0000256" key="1">
    <source>
        <dbReference type="ARBA" id="ARBA00007227"/>
    </source>
</evidence>
<gene>
    <name evidence="4" type="ORF">RIdsm_04094</name>
    <name evidence="3" type="ORF">XM52_17525</name>
</gene>
<dbReference type="OrthoDB" id="9794834at2"/>
<reference evidence="4 6" key="2">
    <citation type="submission" date="2018-08" db="EMBL/GenBank/DDBJ databases">
        <title>Genetic Globetrotter - A new plasmid hitch-hiking vast phylogenetic and geographic distances.</title>
        <authorList>
            <person name="Vollmers J."/>
            <person name="Petersen J."/>
        </authorList>
    </citation>
    <scope>NUCLEOTIDE SEQUENCE [LARGE SCALE GENOMIC DNA]</scope>
    <source>
        <strain evidence="4 6">DSM 26383</strain>
    </source>
</reference>
<dbReference type="STRING" id="540747.SAMN04488031_105292"/>
<dbReference type="Proteomes" id="UP000051401">
    <property type="component" value="Unassembled WGS sequence"/>
</dbReference>
<dbReference type="Pfam" id="PF01381">
    <property type="entry name" value="HTH_3"/>
    <property type="match status" value="1"/>
</dbReference>
<dbReference type="InterPro" id="IPR010982">
    <property type="entry name" value="Lambda_DNA-bd_dom_sf"/>
</dbReference>
<evidence type="ECO:0000259" key="2">
    <source>
        <dbReference type="PROSITE" id="PS50943"/>
    </source>
</evidence>
<dbReference type="EMBL" id="LAXI01000012">
    <property type="protein sequence ID" value="KRS16691.1"/>
    <property type="molecule type" value="Genomic_DNA"/>
</dbReference>
<accession>A0A0T5P656</accession>
<dbReference type="KEGG" id="rid:RIdsm_04094"/>
<protein>
    <submittedName>
        <fullName evidence="3">DNA-binding protein</fullName>
    </submittedName>
</protein>
<sequence>MATRGTLLRLARHLRGFTQIKSAEKLGVAQAVYSRMENDIVEVDDQTVARAAASFDLPVEFFDITDTVYGPPVSVHTMLRGNSQVTARDVEMITAELNLRLFHLRKFLENVELNRAMELPRLDVEMYESPSDIADMVRLHWKMPNGPIGNLTRIMERAGVVVGYSDFHGAGVSGVTFAAPGQAPLVLLNPNHPADRVRFTLAHELGHLVMHQFPTPEMEKEANEFASVFLFPRKELREAFRGRKLSLALLAALKPEWKMSMQGILYAAQREGIVSKNQAKYLWTQISSRGWKTREPASLDFEHDPASVLPTIIKTQIKDLGFEKKDLVRLSNLHENEFDRFYPFNEGSEERPRLRIIN</sequence>
<keyword evidence="5" id="KW-1185">Reference proteome</keyword>
<dbReference type="InterPro" id="IPR010359">
    <property type="entry name" value="IrrE_HExxH"/>
</dbReference>
<name>A0A0T5P656_9RHOB</name>
<comment type="similarity">
    <text evidence="1">Belongs to the short-chain fatty acyl-CoA assimilation regulator (ScfR) family.</text>
</comment>
<dbReference type="RefSeq" id="WP_057817887.1">
    <property type="nucleotide sequence ID" value="NZ_CP031598.1"/>
</dbReference>
<dbReference type="Pfam" id="PF06114">
    <property type="entry name" value="Peptidase_M78"/>
    <property type="match status" value="1"/>
</dbReference>
<reference evidence="3 5" key="1">
    <citation type="submission" date="2015-04" db="EMBL/GenBank/DDBJ databases">
        <title>The draft genome sequence of Roseovarius indicus B108T.</title>
        <authorList>
            <person name="Li G."/>
            <person name="Lai Q."/>
            <person name="Shao Z."/>
            <person name="Yan P."/>
        </authorList>
    </citation>
    <scope>NUCLEOTIDE SEQUENCE [LARGE SCALE GENOMIC DNA]</scope>
    <source>
        <strain evidence="3 5">B108</strain>
    </source>
</reference>
<dbReference type="Gene3D" id="1.10.260.40">
    <property type="entry name" value="lambda repressor-like DNA-binding domains"/>
    <property type="match status" value="1"/>
</dbReference>